<dbReference type="PANTHER" id="PTHR31920:SF108">
    <property type="entry name" value="B3 DOMAIN-CONTAINING TRANSCRIPTION FACTOR VRN1-LIKE"/>
    <property type="match status" value="1"/>
</dbReference>
<keyword evidence="8" id="KW-1185">Reference proteome</keyword>
<keyword evidence="5" id="KW-0539">Nucleus</keyword>
<dbReference type="PANTHER" id="PTHR31920">
    <property type="entry name" value="B3 DOMAIN-CONTAINING"/>
    <property type="match status" value="1"/>
</dbReference>
<evidence type="ECO:0000256" key="3">
    <source>
        <dbReference type="ARBA" id="ARBA00023125"/>
    </source>
</evidence>
<name>A0AAN9QVW9_PHACN</name>
<evidence type="ECO:0000256" key="5">
    <source>
        <dbReference type="ARBA" id="ARBA00023242"/>
    </source>
</evidence>
<dbReference type="CDD" id="cd10017">
    <property type="entry name" value="B3_DNA"/>
    <property type="match status" value="2"/>
</dbReference>
<dbReference type="SUPFAM" id="SSF101936">
    <property type="entry name" value="DNA-binding pseudobarrel domain"/>
    <property type="match status" value="2"/>
</dbReference>
<sequence>MADLPKTAIAPIPCDSAAIARYKNLDIWRSLLRYSGFVQLSMASICVQLGQHFHLLGYLFVYKVQSLYRFCNSEWQREMDQMHMDIAANDLKVPTSFVSRHWQGMSNPVILSLPNGTESKVFWLNQDGGVWFCNGWKEFAKYSNMDVSHSIVFRYEGNSCFNVIIFGNSGLEIEYPLSRDATNEEVKEIDEDSYFPAKFSENEVRGQEKKYKKKKKKKNLTGIRHVLIIPSTRTVVMPAEFAKPYLHKEGSATLFVEHGRTWEVETKANSHGQLEVFVGWREFLLDNKLKLGDICAFEVLDRDLLLFKVTICPLE</sequence>
<evidence type="ECO:0000313" key="8">
    <source>
        <dbReference type="Proteomes" id="UP001374584"/>
    </source>
</evidence>
<dbReference type="InterPro" id="IPR050655">
    <property type="entry name" value="Plant_B3_domain"/>
</dbReference>
<dbReference type="Pfam" id="PF02362">
    <property type="entry name" value="B3"/>
    <property type="match status" value="2"/>
</dbReference>
<feature type="domain" description="TF-B3" evidence="6">
    <location>
        <begin position="220"/>
        <end position="315"/>
    </location>
</feature>
<dbReference type="GO" id="GO:0003677">
    <property type="term" value="F:DNA binding"/>
    <property type="evidence" value="ECO:0007669"/>
    <property type="project" value="UniProtKB-KW"/>
</dbReference>
<evidence type="ECO:0000256" key="1">
    <source>
        <dbReference type="ARBA" id="ARBA00004123"/>
    </source>
</evidence>
<protein>
    <recommendedName>
        <fullName evidence="6">TF-B3 domain-containing protein</fullName>
    </recommendedName>
</protein>
<organism evidence="7 8">
    <name type="scientific">Phaseolus coccineus</name>
    <name type="common">Scarlet runner bean</name>
    <name type="synonym">Phaseolus multiflorus</name>
    <dbReference type="NCBI Taxonomy" id="3886"/>
    <lineage>
        <taxon>Eukaryota</taxon>
        <taxon>Viridiplantae</taxon>
        <taxon>Streptophyta</taxon>
        <taxon>Embryophyta</taxon>
        <taxon>Tracheophyta</taxon>
        <taxon>Spermatophyta</taxon>
        <taxon>Magnoliopsida</taxon>
        <taxon>eudicotyledons</taxon>
        <taxon>Gunneridae</taxon>
        <taxon>Pentapetalae</taxon>
        <taxon>rosids</taxon>
        <taxon>fabids</taxon>
        <taxon>Fabales</taxon>
        <taxon>Fabaceae</taxon>
        <taxon>Papilionoideae</taxon>
        <taxon>50 kb inversion clade</taxon>
        <taxon>NPAAA clade</taxon>
        <taxon>indigoferoid/millettioid clade</taxon>
        <taxon>Phaseoleae</taxon>
        <taxon>Phaseolus</taxon>
    </lineage>
</organism>
<evidence type="ECO:0000259" key="6">
    <source>
        <dbReference type="PROSITE" id="PS50863"/>
    </source>
</evidence>
<dbReference type="EMBL" id="JAYMYR010000008">
    <property type="protein sequence ID" value="KAK7348996.1"/>
    <property type="molecule type" value="Genomic_DNA"/>
</dbReference>
<dbReference type="AlphaFoldDB" id="A0AAN9QVW9"/>
<reference evidence="7 8" key="1">
    <citation type="submission" date="2024-01" db="EMBL/GenBank/DDBJ databases">
        <title>The genomes of 5 underutilized Papilionoideae crops provide insights into root nodulation and disease resistanc.</title>
        <authorList>
            <person name="Jiang F."/>
        </authorList>
    </citation>
    <scope>NUCLEOTIDE SEQUENCE [LARGE SCALE GENOMIC DNA]</scope>
    <source>
        <strain evidence="7">JINMINGXINNONG_FW02</strain>
        <tissue evidence="7">Leaves</tissue>
    </source>
</reference>
<keyword evidence="2" id="KW-0805">Transcription regulation</keyword>
<evidence type="ECO:0000313" key="7">
    <source>
        <dbReference type="EMBL" id="KAK7348996.1"/>
    </source>
</evidence>
<comment type="caution">
    <text evidence="7">The sequence shown here is derived from an EMBL/GenBank/DDBJ whole genome shotgun (WGS) entry which is preliminary data.</text>
</comment>
<dbReference type="Gene3D" id="2.40.330.10">
    <property type="entry name" value="DNA-binding pseudobarrel domain"/>
    <property type="match status" value="2"/>
</dbReference>
<proteinExistence type="predicted"/>
<gene>
    <name evidence="7" type="ORF">VNO80_23812</name>
</gene>
<keyword evidence="4" id="KW-0804">Transcription</keyword>
<feature type="domain" description="TF-B3" evidence="6">
    <location>
        <begin position="76"/>
        <end position="169"/>
    </location>
</feature>
<dbReference type="InterPro" id="IPR003340">
    <property type="entry name" value="B3_DNA-bd"/>
</dbReference>
<accession>A0AAN9QVW9</accession>
<dbReference type="GO" id="GO:0005634">
    <property type="term" value="C:nucleus"/>
    <property type="evidence" value="ECO:0007669"/>
    <property type="project" value="UniProtKB-SubCell"/>
</dbReference>
<evidence type="ECO:0000256" key="2">
    <source>
        <dbReference type="ARBA" id="ARBA00023015"/>
    </source>
</evidence>
<evidence type="ECO:0000256" key="4">
    <source>
        <dbReference type="ARBA" id="ARBA00023163"/>
    </source>
</evidence>
<dbReference type="InterPro" id="IPR015300">
    <property type="entry name" value="DNA-bd_pseudobarrel_sf"/>
</dbReference>
<dbReference type="SMART" id="SM01019">
    <property type="entry name" value="B3"/>
    <property type="match status" value="2"/>
</dbReference>
<dbReference type="Proteomes" id="UP001374584">
    <property type="component" value="Unassembled WGS sequence"/>
</dbReference>
<comment type="subcellular location">
    <subcellularLocation>
        <location evidence="1">Nucleus</location>
    </subcellularLocation>
</comment>
<dbReference type="PROSITE" id="PS50863">
    <property type="entry name" value="B3"/>
    <property type="match status" value="2"/>
</dbReference>
<keyword evidence="3" id="KW-0238">DNA-binding</keyword>